<comment type="similarity">
    <text evidence="2">Belongs to the CUSTOS family.</text>
</comment>
<evidence type="ECO:0000256" key="5">
    <source>
        <dbReference type="ARBA" id="ARBA00022687"/>
    </source>
</evidence>
<evidence type="ECO:0000313" key="9">
    <source>
        <dbReference type="Proteomes" id="UP001153269"/>
    </source>
</evidence>
<evidence type="ECO:0000256" key="1">
    <source>
        <dbReference type="ARBA" id="ARBA00004259"/>
    </source>
</evidence>
<dbReference type="Pfam" id="PF23999">
    <property type="entry name" value="CUSTOS"/>
    <property type="match status" value="1"/>
</dbReference>
<sequence>MAASVKKMVGVSDESSSSSSDDEALRRCQEAVWETRAVPEKEDNNVKQSKRIVVAEHEHDGNELQKRKPSLHLVWNQQNCDDADDQGFRLFSTSIPGQTAEEPPAPVRRRPAPSSSDSDSEMEARLREAAVSLKDLLPSLTLPSTQSPPSAEPPCSGIIKKKKKVAEGEEGHVVKKKKKRKQEESAQPPAPGFSGDVPQR</sequence>
<feature type="compositionally biased region" description="Low complexity" evidence="7">
    <location>
        <begin position="136"/>
        <end position="149"/>
    </location>
</feature>
<dbReference type="EMBL" id="CADEAL010000014">
    <property type="protein sequence ID" value="CAB1412680.1"/>
    <property type="molecule type" value="Genomic_DNA"/>
</dbReference>
<dbReference type="PANTHER" id="PTHR14482:SF0">
    <property type="entry name" value="PROTEIN CUSTOS"/>
    <property type="match status" value="1"/>
</dbReference>
<protein>
    <recommendedName>
        <fullName evidence="3">Protein CUSTOS</fullName>
    </recommendedName>
</protein>
<feature type="region of interest" description="Disordered" evidence="7">
    <location>
        <begin position="1"/>
        <end position="69"/>
    </location>
</feature>
<keyword evidence="5" id="KW-0879">Wnt signaling pathway</keyword>
<keyword evidence="4" id="KW-0217">Developmental protein</keyword>
<dbReference type="Proteomes" id="UP001153269">
    <property type="component" value="Unassembled WGS sequence"/>
</dbReference>
<dbReference type="PANTHER" id="PTHR14482">
    <property type="entry name" value="CHROMOSOME 12 ORF 43 HOMOLOG"/>
    <property type="match status" value="1"/>
</dbReference>
<keyword evidence="6" id="KW-0539">Nucleus</keyword>
<reference evidence="8" key="1">
    <citation type="submission" date="2020-03" db="EMBL/GenBank/DDBJ databases">
        <authorList>
            <person name="Weist P."/>
        </authorList>
    </citation>
    <scope>NUCLEOTIDE SEQUENCE</scope>
</reference>
<evidence type="ECO:0000256" key="4">
    <source>
        <dbReference type="ARBA" id="ARBA00022473"/>
    </source>
</evidence>
<dbReference type="GO" id="GO:0030178">
    <property type="term" value="P:negative regulation of Wnt signaling pathway"/>
    <property type="evidence" value="ECO:0007669"/>
    <property type="project" value="TreeGrafter"/>
</dbReference>
<name>A0A9N7Y077_PLEPL</name>
<dbReference type="GO" id="GO:0060061">
    <property type="term" value="P:Spemann organizer formation"/>
    <property type="evidence" value="ECO:0007669"/>
    <property type="project" value="TreeGrafter"/>
</dbReference>
<comment type="subcellular location">
    <subcellularLocation>
        <location evidence="1">Nucleus envelope</location>
    </subcellularLocation>
</comment>
<dbReference type="GO" id="GO:0005635">
    <property type="term" value="C:nuclear envelope"/>
    <property type="evidence" value="ECO:0007669"/>
    <property type="project" value="UniProtKB-SubCell"/>
</dbReference>
<keyword evidence="9" id="KW-1185">Reference proteome</keyword>
<feature type="compositionally biased region" description="Basic and acidic residues" evidence="7">
    <location>
        <begin position="53"/>
        <end position="66"/>
    </location>
</feature>
<evidence type="ECO:0000256" key="2">
    <source>
        <dbReference type="ARBA" id="ARBA00008632"/>
    </source>
</evidence>
<organism evidence="8 9">
    <name type="scientific">Pleuronectes platessa</name>
    <name type="common">European plaice</name>
    <dbReference type="NCBI Taxonomy" id="8262"/>
    <lineage>
        <taxon>Eukaryota</taxon>
        <taxon>Metazoa</taxon>
        <taxon>Chordata</taxon>
        <taxon>Craniata</taxon>
        <taxon>Vertebrata</taxon>
        <taxon>Euteleostomi</taxon>
        <taxon>Actinopterygii</taxon>
        <taxon>Neopterygii</taxon>
        <taxon>Teleostei</taxon>
        <taxon>Neoteleostei</taxon>
        <taxon>Acanthomorphata</taxon>
        <taxon>Carangaria</taxon>
        <taxon>Pleuronectiformes</taxon>
        <taxon>Pleuronectoidei</taxon>
        <taxon>Pleuronectidae</taxon>
        <taxon>Pleuronectes</taxon>
    </lineage>
</organism>
<proteinExistence type="inferred from homology"/>
<evidence type="ECO:0000256" key="3">
    <source>
        <dbReference type="ARBA" id="ARBA00013465"/>
    </source>
</evidence>
<feature type="region of interest" description="Disordered" evidence="7">
    <location>
        <begin position="85"/>
        <end position="200"/>
    </location>
</feature>
<gene>
    <name evidence="8" type="ORF">PLEPLA_LOCUS373</name>
</gene>
<comment type="caution">
    <text evidence="8">The sequence shown here is derived from an EMBL/GenBank/DDBJ whole genome shotgun (WGS) entry which is preliminary data.</text>
</comment>
<evidence type="ECO:0000256" key="7">
    <source>
        <dbReference type="SAM" id="MobiDB-lite"/>
    </source>
</evidence>
<dbReference type="InterPro" id="IPR026694">
    <property type="entry name" value="CUSTOS"/>
</dbReference>
<evidence type="ECO:0000256" key="6">
    <source>
        <dbReference type="ARBA" id="ARBA00023242"/>
    </source>
</evidence>
<dbReference type="GO" id="GO:0016055">
    <property type="term" value="P:Wnt signaling pathway"/>
    <property type="evidence" value="ECO:0007669"/>
    <property type="project" value="UniProtKB-KW"/>
</dbReference>
<dbReference type="AlphaFoldDB" id="A0A9N7Y077"/>
<accession>A0A9N7Y077</accession>
<evidence type="ECO:0000313" key="8">
    <source>
        <dbReference type="EMBL" id="CAB1412680.1"/>
    </source>
</evidence>